<keyword evidence="2" id="KW-0812">Transmembrane</keyword>
<comment type="caution">
    <text evidence="3">The sequence shown here is derived from an EMBL/GenBank/DDBJ whole genome shotgun (WGS) entry which is preliminary data.</text>
</comment>
<keyword evidence="2" id="KW-1133">Transmembrane helix</keyword>
<dbReference type="RefSeq" id="WP_275634781.1">
    <property type="nucleotide sequence ID" value="NZ_JARGYD010000012.1"/>
</dbReference>
<accession>A0ABV7GZ86</accession>
<protein>
    <submittedName>
        <fullName evidence="3">GumC family protein</fullName>
    </submittedName>
</protein>
<keyword evidence="4" id="KW-1185">Reference proteome</keyword>
<name>A0ABV7GZ86_9RHOB</name>
<dbReference type="InterPro" id="IPR050445">
    <property type="entry name" value="Bact_polysacc_biosynth/exp"/>
</dbReference>
<dbReference type="PANTHER" id="PTHR32309">
    <property type="entry name" value="TYROSINE-PROTEIN KINASE"/>
    <property type="match status" value="1"/>
</dbReference>
<evidence type="ECO:0000313" key="4">
    <source>
        <dbReference type="Proteomes" id="UP001595632"/>
    </source>
</evidence>
<evidence type="ECO:0000256" key="1">
    <source>
        <dbReference type="SAM" id="Coils"/>
    </source>
</evidence>
<dbReference type="Proteomes" id="UP001595632">
    <property type="component" value="Unassembled WGS sequence"/>
</dbReference>
<feature type="transmembrane region" description="Helical" evidence="2">
    <location>
        <begin position="418"/>
        <end position="439"/>
    </location>
</feature>
<dbReference type="EMBL" id="JBHRTB010000010">
    <property type="protein sequence ID" value="MFC3145858.1"/>
    <property type="molecule type" value="Genomic_DNA"/>
</dbReference>
<evidence type="ECO:0000313" key="3">
    <source>
        <dbReference type="EMBL" id="MFC3145858.1"/>
    </source>
</evidence>
<keyword evidence="1" id="KW-0175">Coiled coil</keyword>
<reference evidence="4" key="1">
    <citation type="journal article" date="2019" name="Int. J. Syst. Evol. Microbiol.">
        <title>The Global Catalogue of Microorganisms (GCM) 10K type strain sequencing project: providing services to taxonomists for standard genome sequencing and annotation.</title>
        <authorList>
            <consortium name="The Broad Institute Genomics Platform"/>
            <consortium name="The Broad Institute Genome Sequencing Center for Infectious Disease"/>
            <person name="Wu L."/>
            <person name="Ma J."/>
        </authorList>
    </citation>
    <scope>NUCLEOTIDE SEQUENCE [LARGE SCALE GENOMIC DNA]</scope>
    <source>
        <strain evidence="4">KCTC 52366</strain>
    </source>
</reference>
<feature type="transmembrane region" description="Helical" evidence="2">
    <location>
        <begin position="15"/>
        <end position="36"/>
    </location>
</feature>
<feature type="coiled-coil region" evidence="1">
    <location>
        <begin position="279"/>
        <end position="381"/>
    </location>
</feature>
<feature type="transmembrane region" description="Helical" evidence="2">
    <location>
        <begin position="478"/>
        <end position="505"/>
    </location>
</feature>
<feature type="coiled-coil region" evidence="1">
    <location>
        <begin position="165"/>
        <end position="242"/>
    </location>
</feature>
<sequence>MDELKFYFSIFLRRLPWFVVLATVITAVAVSVAISLPPAYVSQMRLVVESPQIPDEMAASTVRTPALEQLQIIEQRLLTRANLLDISRRLDVLPDLDQMSPDDIVRAMRARTQIYTQSGRDAATMMVVSFEAGDPNKASGVLNEYLNIIQEADAEFRRGRAGDTLEFFEQEVERLDGELSAQSARIISFKQQNSDALPDTLDFRMSKRADFQESIAGLDRDIERLERQRLRLRELYETTGRTELDPENSAPTLAEQQLRELRGELAEARLVFSDQNPKVRLLQRRIDRLEVEIEEAAATRVEENDDTAEDAANAPPTIMDLQIAEIDGEIAGMEEQKARILAELEKLNDTIERTPEVSISLDELERSYAIIETQYNLAESRLSQAQTGDMIESRSRGQRISVIEQPNTPNAPTKPNRVLIAGGGGALGIAAGIALIVLLEMLNSSVRRPEDLVKRFGISPLATVPYVRSRRQLFFQRGFKVLIIVGILIGVPAAIYAVHVFYLPIDLLAEKVMNRLGVRW</sequence>
<evidence type="ECO:0000256" key="2">
    <source>
        <dbReference type="SAM" id="Phobius"/>
    </source>
</evidence>
<organism evidence="3 4">
    <name type="scientific">Psychromarinibacter halotolerans</name>
    <dbReference type="NCBI Taxonomy" id="1775175"/>
    <lineage>
        <taxon>Bacteria</taxon>
        <taxon>Pseudomonadati</taxon>
        <taxon>Pseudomonadota</taxon>
        <taxon>Alphaproteobacteria</taxon>
        <taxon>Rhodobacterales</taxon>
        <taxon>Paracoccaceae</taxon>
        <taxon>Psychromarinibacter</taxon>
    </lineage>
</organism>
<proteinExistence type="predicted"/>
<gene>
    <name evidence="3" type="ORF">ACFOGP_24260</name>
</gene>
<dbReference type="PANTHER" id="PTHR32309:SF13">
    <property type="entry name" value="FERRIC ENTEROBACTIN TRANSPORT PROTEIN FEPE"/>
    <property type="match status" value="1"/>
</dbReference>
<keyword evidence="2" id="KW-0472">Membrane</keyword>